<feature type="region of interest" description="Disordered" evidence="3">
    <location>
        <begin position="556"/>
        <end position="614"/>
    </location>
</feature>
<dbReference type="SMART" id="SM00322">
    <property type="entry name" value="KH"/>
    <property type="match status" value="2"/>
</dbReference>
<feature type="domain" description="K Homology" evidence="4">
    <location>
        <begin position="346"/>
        <end position="416"/>
    </location>
</feature>
<evidence type="ECO:0000313" key="5">
    <source>
        <dbReference type="EMBL" id="CEM44439.1"/>
    </source>
</evidence>
<dbReference type="GO" id="GO:0003723">
    <property type="term" value="F:RNA binding"/>
    <property type="evidence" value="ECO:0007669"/>
    <property type="project" value="UniProtKB-UniRule"/>
</dbReference>
<dbReference type="Pfam" id="PF00013">
    <property type="entry name" value="KH_1"/>
    <property type="match status" value="2"/>
</dbReference>
<evidence type="ECO:0000256" key="2">
    <source>
        <dbReference type="PROSITE-ProRule" id="PRU00117"/>
    </source>
</evidence>
<dbReference type="PANTHER" id="PTHR10288">
    <property type="entry name" value="KH DOMAIN CONTAINING RNA BINDING PROTEIN"/>
    <property type="match status" value="1"/>
</dbReference>
<keyword evidence="1" id="KW-0677">Repeat</keyword>
<reference evidence="5" key="1">
    <citation type="submission" date="2014-11" db="EMBL/GenBank/DDBJ databases">
        <authorList>
            <person name="Otto D Thomas"/>
            <person name="Naeem Raeece"/>
        </authorList>
    </citation>
    <scope>NUCLEOTIDE SEQUENCE</scope>
</reference>
<dbReference type="EMBL" id="CDMZ01002930">
    <property type="protein sequence ID" value="CEM44439.1"/>
    <property type="molecule type" value="Genomic_DNA"/>
</dbReference>
<feature type="domain" description="K Homology" evidence="4">
    <location>
        <begin position="425"/>
        <end position="499"/>
    </location>
</feature>
<gene>
    <name evidence="5" type="ORF">Cvel_28356</name>
</gene>
<sequence>MDDRIAKACTTYGVFNSSPPTSPAIAEGWNRITLTGVKDSVIDAMSALHDKDGIPLRILLPDARSFVQGENFRRQVEESLSQFGTQVTVRSLNPQSRPAELVLTISGPPGASLGPLRAFASSLFEPFSPSLTPGVVGEGQRDRRGVLSRQIYETSTHKRSVWPPTHPTYPQQLQTATATPGPYTTYGRTGNVGLGRGIGGGAGEGLDGPEYFFEDSLFPLSALRGRVSLRARLSLAVASPPRPDRAHVGATVTNPCFPPFQQHQWQQQEEEEQTLLAPMPPQPMYSQPQQGRPATPPYHSVQPIHVTVGGAEVSTQAQQNAGAVAGAGTPGGPPNPNQHQVTVAAGQTEAILWIPAHFVPRLVGGGGKCILDFQNRSGARLKYDRVTSVQGMKAVRIRGTERQVLSAVEIVENKIASWTARDLRGPVTRTLWVPDEMVNQVIGKKGAKISDFQLSSGASVFIDCRESAQMGRVRDITESLGLEAAAAQEMAVQIQKILSLTQLPMARQQPPSPNMPTRIRRVVLTGTEPNVKKCNTLLNDCICKVVKLAALHAQNTNAPPNPHLHPQATIPTAPHAEANPTGSPQAPEGASAPPPYSLPTMEMQQTGPSSASLMQPPHMHQAAMTAASGFAIAGGGAALPSSNPGMIAGPPPVHVQHPPNVYSNSGLLLTPTPTPVNVTEAPPPYEAGAPQFH</sequence>
<dbReference type="VEuPathDB" id="CryptoDB:Cvel_28356"/>
<dbReference type="AlphaFoldDB" id="A0A0G4HJR8"/>
<keyword evidence="2" id="KW-0694">RNA-binding</keyword>
<dbReference type="SUPFAM" id="SSF54791">
    <property type="entry name" value="Eukaryotic type KH-domain (KH-domain type I)"/>
    <property type="match status" value="2"/>
</dbReference>
<protein>
    <recommendedName>
        <fullName evidence="4">K Homology domain-containing protein</fullName>
    </recommendedName>
</protein>
<evidence type="ECO:0000259" key="4">
    <source>
        <dbReference type="SMART" id="SM00322"/>
    </source>
</evidence>
<evidence type="ECO:0000256" key="3">
    <source>
        <dbReference type="SAM" id="MobiDB-lite"/>
    </source>
</evidence>
<organism evidence="5">
    <name type="scientific">Chromera velia CCMP2878</name>
    <dbReference type="NCBI Taxonomy" id="1169474"/>
    <lineage>
        <taxon>Eukaryota</taxon>
        <taxon>Sar</taxon>
        <taxon>Alveolata</taxon>
        <taxon>Colpodellida</taxon>
        <taxon>Chromeraceae</taxon>
        <taxon>Chromera</taxon>
    </lineage>
</organism>
<dbReference type="InterPro" id="IPR036612">
    <property type="entry name" value="KH_dom_type_1_sf"/>
</dbReference>
<dbReference type="InterPro" id="IPR004088">
    <property type="entry name" value="KH_dom_type_1"/>
</dbReference>
<dbReference type="CDD" id="cd00105">
    <property type="entry name" value="KH-I"/>
    <property type="match status" value="1"/>
</dbReference>
<feature type="compositionally biased region" description="Polar residues" evidence="3">
    <location>
        <begin position="602"/>
        <end position="613"/>
    </location>
</feature>
<proteinExistence type="predicted"/>
<dbReference type="InterPro" id="IPR004087">
    <property type="entry name" value="KH_dom"/>
</dbReference>
<dbReference type="PROSITE" id="PS50084">
    <property type="entry name" value="KH_TYPE_1"/>
    <property type="match status" value="2"/>
</dbReference>
<evidence type="ECO:0000256" key="1">
    <source>
        <dbReference type="ARBA" id="ARBA00022737"/>
    </source>
</evidence>
<dbReference type="Gene3D" id="3.30.1370.10">
    <property type="entry name" value="K Homology domain, type 1"/>
    <property type="match status" value="2"/>
</dbReference>
<name>A0A0G4HJR8_9ALVE</name>
<accession>A0A0G4HJR8</accession>
<dbReference type="PhylomeDB" id="A0A0G4HJR8"/>